<comment type="similarity">
    <text evidence="1 6 7">Belongs to the peptidase S8 family.</text>
</comment>
<dbReference type="Gene3D" id="3.40.50.200">
    <property type="entry name" value="Peptidase S8/S53 domain"/>
    <property type="match status" value="1"/>
</dbReference>
<dbReference type="Gene3D" id="2.60.40.10">
    <property type="entry name" value="Immunoglobulins"/>
    <property type="match status" value="2"/>
</dbReference>
<dbReference type="InterPro" id="IPR013783">
    <property type="entry name" value="Ig-like_fold"/>
</dbReference>
<dbReference type="Proteomes" id="UP000019184">
    <property type="component" value="Unassembled WGS sequence"/>
</dbReference>
<proteinExistence type="inferred from homology"/>
<evidence type="ECO:0000256" key="1">
    <source>
        <dbReference type="ARBA" id="ARBA00011073"/>
    </source>
</evidence>
<dbReference type="PROSITE" id="PS51892">
    <property type="entry name" value="SUBTILASE"/>
    <property type="match status" value="1"/>
</dbReference>
<evidence type="ECO:0000256" key="2">
    <source>
        <dbReference type="ARBA" id="ARBA00022670"/>
    </source>
</evidence>
<organism evidence="10 11">
    <name type="scientific">Candidatus Contendobacter odensis Run_B_J11</name>
    <dbReference type="NCBI Taxonomy" id="1400861"/>
    <lineage>
        <taxon>Bacteria</taxon>
        <taxon>Pseudomonadati</taxon>
        <taxon>Pseudomonadota</taxon>
        <taxon>Gammaproteobacteria</taxon>
        <taxon>Candidatus Competibacteraceae</taxon>
        <taxon>Candidatus Contendibacter</taxon>
    </lineage>
</organism>
<evidence type="ECO:0000313" key="10">
    <source>
        <dbReference type="EMBL" id="CDH46778.1"/>
    </source>
</evidence>
<dbReference type="PANTHER" id="PTHR43806:SF11">
    <property type="entry name" value="CEREVISIN-RELATED"/>
    <property type="match status" value="1"/>
</dbReference>
<dbReference type="PROSITE" id="PS00138">
    <property type="entry name" value="SUBTILASE_SER"/>
    <property type="match status" value="1"/>
</dbReference>
<keyword evidence="2 6" id="KW-0645">Protease</keyword>
<dbReference type="PROSITE" id="PS00137">
    <property type="entry name" value="SUBTILASE_HIS"/>
    <property type="match status" value="1"/>
</dbReference>
<dbReference type="InterPro" id="IPR015500">
    <property type="entry name" value="Peptidase_S8_subtilisin-rel"/>
</dbReference>
<dbReference type="InterPro" id="IPR017315">
    <property type="entry name" value="Pep_S8A_subtilisin_pbac-2"/>
</dbReference>
<dbReference type="GO" id="GO:0004252">
    <property type="term" value="F:serine-type endopeptidase activity"/>
    <property type="evidence" value="ECO:0007669"/>
    <property type="project" value="UniProtKB-UniRule"/>
</dbReference>
<dbReference type="PROSITE" id="PS00136">
    <property type="entry name" value="SUBTILASE_ASP"/>
    <property type="match status" value="1"/>
</dbReference>
<feature type="domain" description="Peptidase S8/S53" evidence="8">
    <location>
        <begin position="156"/>
        <end position="399"/>
    </location>
</feature>
<evidence type="ECO:0000259" key="8">
    <source>
        <dbReference type="Pfam" id="PF00082"/>
    </source>
</evidence>
<dbReference type="InterPro" id="IPR022398">
    <property type="entry name" value="Peptidase_S8_His-AS"/>
</dbReference>
<dbReference type="PRINTS" id="PR00723">
    <property type="entry name" value="SUBTILISIN"/>
</dbReference>
<dbReference type="InterPro" id="IPR023827">
    <property type="entry name" value="Peptidase_S8_Asp-AS"/>
</dbReference>
<feature type="domain" description="Fervidolysin-like N-terminal prodomain" evidence="9">
    <location>
        <begin position="46"/>
        <end position="120"/>
    </location>
</feature>
<dbReference type="Pfam" id="PF00082">
    <property type="entry name" value="Peptidase_S8"/>
    <property type="match status" value="1"/>
</dbReference>
<dbReference type="InterPro" id="IPR023828">
    <property type="entry name" value="Peptidase_S8_Ser-AS"/>
</dbReference>
<keyword evidence="11" id="KW-1185">Reference proteome</keyword>
<evidence type="ECO:0000256" key="4">
    <source>
        <dbReference type="ARBA" id="ARBA00022825"/>
    </source>
</evidence>
<dbReference type="AlphaFoldDB" id="A0A7U7J5Q7"/>
<name>A0A7U7J5Q7_9GAMM</name>
<protein>
    <submittedName>
        <fullName evidence="10">Peptidase S8 and S53 subtilisin kexin sedolisin</fullName>
    </submittedName>
</protein>
<dbReference type="Pfam" id="PF17957">
    <property type="entry name" value="Big_7"/>
    <property type="match status" value="2"/>
</dbReference>
<reference evidence="10 11" key="1">
    <citation type="journal article" date="2014" name="ISME J.">
        <title>Candidatus Competibacter-lineage genomes retrieved from metagenomes reveal functional metabolic diversity.</title>
        <authorList>
            <person name="McIlroy S.J."/>
            <person name="Albertsen M."/>
            <person name="Andresen E.K."/>
            <person name="Saunders A.M."/>
            <person name="Kristiansen R."/>
            <person name="Stokholm-Bjerregaard M."/>
            <person name="Nielsen K.L."/>
            <person name="Nielsen P.H."/>
        </authorList>
    </citation>
    <scope>NUCLEOTIDE SEQUENCE [LARGE SCALE GENOMIC DNA]</scope>
    <source>
        <strain evidence="10 11">Run_B_J11</strain>
    </source>
</reference>
<dbReference type="PIRSF" id="PIRSF037901">
    <property type="entry name" value="Subtilisin_rel_Nmul_A1891"/>
    <property type="match status" value="1"/>
</dbReference>
<accession>A0A7U7J5Q7</accession>
<dbReference type="RefSeq" id="WP_230314476.1">
    <property type="nucleotide sequence ID" value="NZ_CBTK010000276.1"/>
</dbReference>
<dbReference type="InterPro" id="IPR054399">
    <property type="entry name" value="Fervidolysin-like_N_prodom"/>
</dbReference>
<comment type="caution">
    <text evidence="10">The sequence shown here is derived from an EMBL/GenBank/DDBJ whole genome shotgun (WGS) entry which is preliminary data.</text>
</comment>
<evidence type="ECO:0000256" key="7">
    <source>
        <dbReference type="RuleBase" id="RU003355"/>
    </source>
</evidence>
<dbReference type="EMBL" id="CBTK010000276">
    <property type="protein sequence ID" value="CDH46778.1"/>
    <property type="molecule type" value="Genomic_DNA"/>
</dbReference>
<dbReference type="PANTHER" id="PTHR43806">
    <property type="entry name" value="PEPTIDASE S8"/>
    <property type="match status" value="1"/>
</dbReference>
<dbReference type="InterPro" id="IPR036852">
    <property type="entry name" value="Peptidase_S8/S53_dom_sf"/>
</dbReference>
<dbReference type="InterPro" id="IPR050131">
    <property type="entry name" value="Peptidase_S8_subtilisin-like"/>
</dbReference>
<evidence type="ECO:0000259" key="9">
    <source>
        <dbReference type="Pfam" id="PF22148"/>
    </source>
</evidence>
<keyword evidence="4 6" id="KW-0720">Serine protease</keyword>
<gene>
    <name evidence="10" type="ORF">BN874_60023</name>
</gene>
<keyword evidence="3 6" id="KW-0378">Hydrolase</keyword>
<dbReference type="InterPro" id="IPR034054">
    <property type="entry name" value="Pep_S8_PrcA"/>
</dbReference>
<feature type="active site" description="Charge relay system" evidence="5 6">
    <location>
        <position position="198"/>
    </location>
</feature>
<dbReference type="InterPro" id="IPR000209">
    <property type="entry name" value="Peptidase_S8/S53_dom"/>
</dbReference>
<feature type="active site" description="Charge relay system" evidence="5 6">
    <location>
        <position position="165"/>
    </location>
</feature>
<evidence type="ECO:0000256" key="6">
    <source>
        <dbReference type="PROSITE-ProRule" id="PRU01240"/>
    </source>
</evidence>
<dbReference type="Pfam" id="PF22148">
    <property type="entry name" value="Fervidolysin_NPro-like"/>
    <property type="match status" value="1"/>
</dbReference>
<dbReference type="CDD" id="cd07498">
    <property type="entry name" value="Peptidases_S8_15"/>
    <property type="match status" value="1"/>
</dbReference>
<dbReference type="GO" id="GO:0006508">
    <property type="term" value="P:proteolysis"/>
    <property type="evidence" value="ECO:0007669"/>
    <property type="project" value="UniProtKB-KW"/>
</dbReference>
<feature type="active site" description="Charge relay system" evidence="5 6">
    <location>
        <position position="351"/>
    </location>
</feature>
<evidence type="ECO:0000256" key="3">
    <source>
        <dbReference type="ARBA" id="ARBA00022801"/>
    </source>
</evidence>
<evidence type="ECO:0000256" key="5">
    <source>
        <dbReference type="PIRSR" id="PIRSR615500-1"/>
    </source>
</evidence>
<evidence type="ECO:0000313" key="11">
    <source>
        <dbReference type="Proteomes" id="UP000019184"/>
    </source>
</evidence>
<dbReference type="SUPFAM" id="SSF52743">
    <property type="entry name" value="Subtilisin-like"/>
    <property type="match status" value="1"/>
</dbReference>
<sequence length="605" mass="60853">MMTATEFRSSLAVVSAASVDTRQTFRQLSLVSAVALALTAGGLASPAQAQTGGRWAEGRALVQFQAGLPQAEQDKILKAHGGKRLAKIQQVGVHIIEVPAKAEDAVVQALSHNPHVKFAEKDMLVEASLTPNDPNYSSAWHLPKIAAPTAWDTSSGSGVVVAILDTGVYAAHPEFSGRLVAGYNSADGTVNTADIYGHGTKVAGTAAAATNNGLGVAGVAGNALIMPVRVTNDSTTGSASFSSIASGLSWAADHGARVANISYDVTGSSSVASAAQYLRGKGGLTVVAAGNSSTNPGYADSPYIISVSATDSSDNKASWSNYGAYVDVAAPGVGIWTTTNGGGYGAVSGTSFSSPMTAGVVALMMAANPGLSPADVESALKSSADDLGTAGRDDVYGYGRVNAGRAVQAALTARSTDTQAPTVAMTAPVSSAKVKGLVAVGINASDNVGVERVELYVNGTKLASDSTAPFGFSWDTTQYAEGNVTLVAYAFDAAGNQGLSSAVSVTVDNVPDPVDATPPTVSISNPVNGAKVSGVNVTINVNASDNVAVTKTTCAVDGQVLSISSSASLKCSWNIKKVAAGAHSISATAEDAAGNKSSTAIQVTK</sequence>